<sequence>MIRIDKEIEKMKETFRWNPYADQPHNIGSGKERFQHHFKYVGSYISLITSNLRKVIPILLRYRKYKKKMYIEPVKLKRPFAVSVSSAGKKNMEVLKCLQELGILQSMVRIPSWEKDELDEYKKFVDLLSDNGIEVTIALLQNRDDVLSPSRWRDFLEEVFREFSDRCSHFEVGHAWNRTKWGVWEYKEYLELAHAAFSAAEDYKVKLIGPAVIDFEFHLYPPLLRILPLDVLSSLLYVDRVGPPENTQCGWDTSKKIALLKAVVDKCTQGEKKIWITEMNWPLQGTGKYSPASGEPNVSEDKQADYLVRYYILALASGFVERVYWWQLVAPGYGLIDSRGGEWRKRPSFYAMKTMASFLDDSIFQGCFA</sequence>
<dbReference type="Gene3D" id="3.20.20.80">
    <property type="entry name" value="Glycosidases"/>
    <property type="match status" value="1"/>
</dbReference>
<dbReference type="EMBL" id="BART01005977">
    <property type="protein sequence ID" value="GAG55916.1"/>
    <property type="molecule type" value="Genomic_DNA"/>
</dbReference>
<evidence type="ECO:0000313" key="1">
    <source>
        <dbReference type="EMBL" id="GAG55916.1"/>
    </source>
</evidence>
<protein>
    <submittedName>
        <fullName evidence="1">Uncharacterized protein</fullName>
    </submittedName>
</protein>
<proteinExistence type="predicted"/>
<dbReference type="AlphaFoldDB" id="X1A6U1"/>
<accession>X1A6U1</accession>
<name>X1A6U1_9ZZZZ</name>
<feature type="non-terminal residue" evidence="1">
    <location>
        <position position="369"/>
    </location>
</feature>
<gene>
    <name evidence="1" type="ORF">S01H4_13582</name>
</gene>
<comment type="caution">
    <text evidence="1">The sequence shown here is derived from an EMBL/GenBank/DDBJ whole genome shotgun (WGS) entry which is preliminary data.</text>
</comment>
<organism evidence="1">
    <name type="scientific">marine sediment metagenome</name>
    <dbReference type="NCBI Taxonomy" id="412755"/>
    <lineage>
        <taxon>unclassified sequences</taxon>
        <taxon>metagenomes</taxon>
        <taxon>ecological metagenomes</taxon>
    </lineage>
</organism>
<dbReference type="SUPFAM" id="SSF51445">
    <property type="entry name" value="(Trans)glycosidases"/>
    <property type="match status" value="1"/>
</dbReference>
<dbReference type="InterPro" id="IPR017853">
    <property type="entry name" value="GH"/>
</dbReference>
<reference evidence="1" key="1">
    <citation type="journal article" date="2014" name="Front. Microbiol.">
        <title>High frequency of phylogenetically diverse reductive dehalogenase-homologous genes in deep subseafloor sedimentary metagenomes.</title>
        <authorList>
            <person name="Kawai M."/>
            <person name="Futagami T."/>
            <person name="Toyoda A."/>
            <person name="Takaki Y."/>
            <person name="Nishi S."/>
            <person name="Hori S."/>
            <person name="Arai W."/>
            <person name="Tsubouchi T."/>
            <person name="Morono Y."/>
            <person name="Uchiyama I."/>
            <person name="Ito T."/>
            <person name="Fujiyama A."/>
            <person name="Inagaki F."/>
            <person name="Takami H."/>
        </authorList>
    </citation>
    <scope>NUCLEOTIDE SEQUENCE</scope>
    <source>
        <strain evidence="1">Expedition CK06-06</strain>
    </source>
</reference>